<proteinExistence type="predicted"/>
<protein>
    <submittedName>
        <fullName evidence="2">Uncharacterized protein</fullName>
    </submittedName>
</protein>
<feature type="compositionally biased region" description="Pro residues" evidence="1">
    <location>
        <begin position="1"/>
        <end position="15"/>
    </location>
</feature>
<gene>
    <name evidence="2" type="ORF">EYF80_039447</name>
</gene>
<dbReference type="Proteomes" id="UP000314294">
    <property type="component" value="Unassembled WGS sequence"/>
</dbReference>
<feature type="compositionally biased region" description="Basic and acidic residues" evidence="1">
    <location>
        <begin position="73"/>
        <end position="89"/>
    </location>
</feature>
<reference evidence="2 3" key="1">
    <citation type="submission" date="2019-03" db="EMBL/GenBank/DDBJ databases">
        <title>First draft genome of Liparis tanakae, snailfish: a comprehensive survey of snailfish specific genes.</title>
        <authorList>
            <person name="Kim W."/>
            <person name="Song I."/>
            <person name="Jeong J.-H."/>
            <person name="Kim D."/>
            <person name="Kim S."/>
            <person name="Ryu S."/>
            <person name="Song J.Y."/>
            <person name="Lee S.K."/>
        </authorList>
    </citation>
    <scope>NUCLEOTIDE SEQUENCE [LARGE SCALE GENOMIC DNA]</scope>
    <source>
        <tissue evidence="2">Muscle</tissue>
    </source>
</reference>
<evidence type="ECO:0000256" key="1">
    <source>
        <dbReference type="SAM" id="MobiDB-lite"/>
    </source>
</evidence>
<name>A0A4Z2GBD5_9TELE</name>
<sequence>MSSSLPPPPWPPPPSETSMKRGHVTLYESVASSMLKSLSLCSIFTSVGFESQLSVGRARRCRGLQPGSGAVRWGKEEKGKDETEGRGGL</sequence>
<organism evidence="2 3">
    <name type="scientific">Liparis tanakae</name>
    <name type="common">Tanaka's snailfish</name>
    <dbReference type="NCBI Taxonomy" id="230148"/>
    <lineage>
        <taxon>Eukaryota</taxon>
        <taxon>Metazoa</taxon>
        <taxon>Chordata</taxon>
        <taxon>Craniata</taxon>
        <taxon>Vertebrata</taxon>
        <taxon>Euteleostomi</taxon>
        <taxon>Actinopterygii</taxon>
        <taxon>Neopterygii</taxon>
        <taxon>Teleostei</taxon>
        <taxon>Neoteleostei</taxon>
        <taxon>Acanthomorphata</taxon>
        <taxon>Eupercaria</taxon>
        <taxon>Perciformes</taxon>
        <taxon>Cottioidei</taxon>
        <taxon>Cottales</taxon>
        <taxon>Liparidae</taxon>
        <taxon>Liparis</taxon>
    </lineage>
</organism>
<evidence type="ECO:0000313" key="2">
    <source>
        <dbReference type="EMBL" id="TNN50365.1"/>
    </source>
</evidence>
<evidence type="ECO:0000313" key="3">
    <source>
        <dbReference type="Proteomes" id="UP000314294"/>
    </source>
</evidence>
<feature type="region of interest" description="Disordered" evidence="1">
    <location>
        <begin position="1"/>
        <end position="20"/>
    </location>
</feature>
<comment type="caution">
    <text evidence="2">The sequence shown here is derived from an EMBL/GenBank/DDBJ whole genome shotgun (WGS) entry which is preliminary data.</text>
</comment>
<dbReference type="EMBL" id="SRLO01000620">
    <property type="protein sequence ID" value="TNN50365.1"/>
    <property type="molecule type" value="Genomic_DNA"/>
</dbReference>
<feature type="region of interest" description="Disordered" evidence="1">
    <location>
        <begin position="67"/>
        <end position="89"/>
    </location>
</feature>
<accession>A0A4Z2GBD5</accession>
<keyword evidence="3" id="KW-1185">Reference proteome</keyword>
<dbReference type="AlphaFoldDB" id="A0A4Z2GBD5"/>